<evidence type="ECO:0000313" key="2">
    <source>
        <dbReference type="Proteomes" id="UP000003781"/>
    </source>
</evidence>
<organism evidence="1 2">
    <name type="scientific">Crocosphaera chwakensis CCY0110</name>
    <dbReference type="NCBI Taxonomy" id="391612"/>
    <lineage>
        <taxon>Bacteria</taxon>
        <taxon>Bacillati</taxon>
        <taxon>Cyanobacteriota</taxon>
        <taxon>Cyanophyceae</taxon>
        <taxon>Oscillatoriophycideae</taxon>
        <taxon>Chroococcales</taxon>
        <taxon>Aphanothecaceae</taxon>
        <taxon>Crocosphaera</taxon>
        <taxon>Crocosphaera chwakensis</taxon>
    </lineage>
</organism>
<comment type="caution">
    <text evidence="1">The sequence shown here is derived from an EMBL/GenBank/DDBJ whole genome shotgun (WGS) entry which is preliminary data.</text>
</comment>
<name>A3IXB2_9CHRO</name>
<dbReference type="RefSeq" id="WP_008278018.1">
    <property type="nucleotide sequence ID" value="NZ_AAXW01000062.1"/>
</dbReference>
<protein>
    <submittedName>
        <fullName evidence="1">Uncharacterized protein</fullName>
    </submittedName>
</protein>
<dbReference type="GO" id="GO:0006355">
    <property type="term" value="P:regulation of DNA-templated transcription"/>
    <property type="evidence" value="ECO:0007669"/>
    <property type="project" value="InterPro"/>
</dbReference>
<dbReference type="AlphaFoldDB" id="A3IXB2"/>
<sequence length="196" mass="22802">MAKEKWLRVRLTDEQDEKLEHYSANCGLSRSELIRQIIEAMPHEPTSELPKFDTKFKKGETLMKEYIDSLGNNYTLSVEYRNSFNLWRISLKQLDKFNHGKFIAGIDLVKDSKSLSDEVLINMISPCLTDAFEEINCLLWETLKQLASQEGWKKLLGDITLEQIEKEPKKLSWLKEFGFAINSHPEQETLSFSKVI</sequence>
<dbReference type="Proteomes" id="UP000003781">
    <property type="component" value="Unassembled WGS sequence"/>
</dbReference>
<reference evidence="1 2" key="1">
    <citation type="submission" date="2007-03" db="EMBL/GenBank/DDBJ databases">
        <authorList>
            <person name="Stal L."/>
            <person name="Ferriera S."/>
            <person name="Johnson J."/>
            <person name="Kravitz S."/>
            <person name="Beeson K."/>
            <person name="Sutton G."/>
            <person name="Rogers Y.-H."/>
            <person name="Friedman R."/>
            <person name="Frazier M."/>
            <person name="Venter J.C."/>
        </authorList>
    </citation>
    <scope>NUCLEOTIDE SEQUENCE [LARGE SCALE GENOMIC DNA]</scope>
    <source>
        <strain evidence="1 2">CCY0110</strain>
    </source>
</reference>
<dbReference type="EMBL" id="AAXW01000062">
    <property type="protein sequence ID" value="EAZ88905.1"/>
    <property type="molecule type" value="Genomic_DNA"/>
</dbReference>
<accession>A3IXB2</accession>
<dbReference type="CDD" id="cd21631">
    <property type="entry name" value="RHH_CopG_NikR-like"/>
    <property type="match status" value="1"/>
</dbReference>
<gene>
    <name evidence="1" type="ORF">CY0110_31935</name>
</gene>
<keyword evidence="2" id="KW-1185">Reference proteome</keyword>
<proteinExistence type="predicted"/>
<evidence type="ECO:0000313" key="1">
    <source>
        <dbReference type="EMBL" id="EAZ88905.1"/>
    </source>
</evidence>